<proteinExistence type="predicted"/>
<name>A0AAE1CZS2_9GAST</name>
<organism evidence="1 2">
    <name type="scientific">Elysia crispata</name>
    <name type="common">lettuce slug</name>
    <dbReference type="NCBI Taxonomy" id="231223"/>
    <lineage>
        <taxon>Eukaryota</taxon>
        <taxon>Metazoa</taxon>
        <taxon>Spiralia</taxon>
        <taxon>Lophotrochozoa</taxon>
        <taxon>Mollusca</taxon>
        <taxon>Gastropoda</taxon>
        <taxon>Heterobranchia</taxon>
        <taxon>Euthyneura</taxon>
        <taxon>Panpulmonata</taxon>
        <taxon>Sacoglossa</taxon>
        <taxon>Placobranchoidea</taxon>
        <taxon>Plakobranchidae</taxon>
        <taxon>Elysia</taxon>
    </lineage>
</organism>
<sequence>MDCEAPLASPRGVCLQVAQNPQNPPSKARGWSPYSLLRSRVVIGATNSRRDPKGRFKVCPWDNTLSLRGKDPLINPLTTCPSVQSSGGRKGDSHVFAFTLYVTSNEGIESVRILGGKHRKKRSALARDLRLTLLEHGFKRVNLCRALQVPMFFLGLRGGGQTLNRPLVLIRSPRREDANRYLRHLFVCKAT</sequence>
<dbReference type="EMBL" id="JAWDGP010006072">
    <property type="protein sequence ID" value="KAK3747822.1"/>
    <property type="molecule type" value="Genomic_DNA"/>
</dbReference>
<evidence type="ECO:0000313" key="1">
    <source>
        <dbReference type="EMBL" id="KAK3747822.1"/>
    </source>
</evidence>
<keyword evidence="2" id="KW-1185">Reference proteome</keyword>
<evidence type="ECO:0000313" key="2">
    <source>
        <dbReference type="Proteomes" id="UP001283361"/>
    </source>
</evidence>
<reference evidence="1" key="1">
    <citation type="journal article" date="2023" name="G3 (Bethesda)">
        <title>A reference genome for the long-term kleptoplast-retaining sea slug Elysia crispata morphotype clarki.</title>
        <authorList>
            <person name="Eastman K.E."/>
            <person name="Pendleton A.L."/>
            <person name="Shaikh M.A."/>
            <person name="Suttiyut T."/>
            <person name="Ogas R."/>
            <person name="Tomko P."/>
            <person name="Gavelis G."/>
            <person name="Widhalm J.R."/>
            <person name="Wisecaver J.H."/>
        </authorList>
    </citation>
    <scope>NUCLEOTIDE SEQUENCE</scope>
    <source>
        <strain evidence="1">ECLA1</strain>
    </source>
</reference>
<gene>
    <name evidence="1" type="ORF">RRG08_057366</name>
</gene>
<protein>
    <submittedName>
        <fullName evidence="1">Uncharacterized protein</fullName>
    </submittedName>
</protein>
<dbReference type="AlphaFoldDB" id="A0AAE1CZS2"/>
<accession>A0AAE1CZS2</accession>
<dbReference type="Proteomes" id="UP001283361">
    <property type="component" value="Unassembled WGS sequence"/>
</dbReference>
<comment type="caution">
    <text evidence="1">The sequence shown here is derived from an EMBL/GenBank/DDBJ whole genome shotgun (WGS) entry which is preliminary data.</text>
</comment>